<dbReference type="AlphaFoldDB" id="A0A397HED7"/>
<gene>
    <name evidence="1" type="ORF">Glove_362g22</name>
</gene>
<evidence type="ECO:0000313" key="2">
    <source>
        <dbReference type="Proteomes" id="UP000266861"/>
    </source>
</evidence>
<name>A0A397HED7_9GLOM</name>
<proteinExistence type="predicted"/>
<sequence length="90" mass="10513">MKIVSLEISFAKISVRFCLLSFIKLGRSQVSNLTTIPTGYDENESGLEPWEISLVNWTDWINEELYFWQRVVSDNFKKQPISKVRIINTT</sequence>
<reference evidence="1 2" key="1">
    <citation type="submission" date="2018-08" db="EMBL/GenBank/DDBJ databases">
        <title>Genome and evolution of the arbuscular mycorrhizal fungus Diversispora epigaea (formerly Glomus versiforme) and its bacterial endosymbionts.</title>
        <authorList>
            <person name="Sun X."/>
            <person name="Fei Z."/>
            <person name="Harrison M."/>
        </authorList>
    </citation>
    <scope>NUCLEOTIDE SEQUENCE [LARGE SCALE GENOMIC DNA]</scope>
    <source>
        <strain evidence="1 2">IT104</strain>
    </source>
</reference>
<organism evidence="1 2">
    <name type="scientific">Diversispora epigaea</name>
    <dbReference type="NCBI Taxonomy" id="1348612"/>
    <lineage>
        <taxon>Eukaryota</taxon>
        <taxon>Fungi</taxon>
        <taxon>Fungi incertae sedis</taxon>
        <taxon>Mucoromycota</taxon>
        <taxon>Glomeromycotina</taxon>
        <taxon>Glomeromycetes</taxon>
        <taxon>Diversisporales</taxon>
        <taxon>Diversisporaceae</taxon>
        <taxon>Diversispora</taxon>
    </lineage>
</organism>
<keyword evidence="2" id="KW-1185">Reference proteome</keyword>
<protein>
    <submittedName>
        <fullName evidence="1">Uncharacterized protein</fullName>
    </submittedName>
</protein>
<comment type="caution">
    <text evidence="1">The sequence shown here is derived from an EMBL/GenBank/DDBJ whole genome shotgun (WGS) entry which is preliminary data.</text>
</comment>
<dbReference type="Proteomes" id="UP000266861">
    <property type="component" value="Unassembled WGS sequence"/>
</dbReference>
<dbReference type="EMBL" id="PQFF01000328">
    <property type="protein sequence ID" value="RHZ59653.1"/>
    <property type="molecule type" value="Genomic_DNA"/>
</dbReference>
<evidence type="ECO:0000313" key="1">
    <source>
        <dbReference type="EMBL" id="RHZ59653.1"/>
    </source>
</evidence>
<accession>A0A397HED7</accession>